<dbReference type="AlphaFoldDB" id="A0A397WNF1"/>
<dbReference type="InterPro" id="IPR011761">
    <property type="entry name" value="ATP-grasp"/>
</dbReference>
<dbReference type="PANTHER" id="PTHR21621:SF2">
    <property type="entry name" value="COENZYME GAMMA-F420-2:ALPHA-L-GLUTAMATE LIGASE"/>
    <property type="match status" value="1"/>
</dbReference>
<dbReference type="GO" id="GO:0043774">
    <property type="term" value="F:coenzyme F420-2 alpha-glutamyl ligase activity"/>
    <property type="evidence" value="ECO:0007669"/>
    <property type="project" value="TreeGrafter"/>
</dbReference>
<dbReference type="SUPFAM" id="SSF56059">
    <property type="entry name" value="Glutathione synthetase ATP-binding domain-like"/>
    <property type="match status" value="1"/>
</dbReference>
<comment type="caution">
    <text evidence="3">The sequence shown here is derived from an EMBL/GenBank/DDBJ whole genome shotgun (WGS) entry which is preliminary data.</text>
</comment>
<keyword evidence="1" id="KW-0067">ATP-binding</keyword>
<name>A0A397WNF1_9ARCH</name>
<dbReference type="GO" id="GO:0005524">
    <property type="term" value="F:ATP binding"/>
    <property type="evidence" value="ECO:0007669"/>
    <property type="project" value="UniProtKB-UniRule"/>
</dbReference>
<organism evidence="3 4">
    <name type="scientific">Candidatus Nanoclepta minutus</name>
    <dbReference type="NCBI Taxonomy" id="1940235"/>
    <lineage>
        <taxon>Archaea</taxon>
        <taxon>Nanobdellota</taxon>
        <taxon>Candidatus Nanoclepta</taxon>
    </lineage>
</organism>
<dbReference type="InterPro" id="IPR013651">
    <property type="entry name" value="ATP-grasp_RimK-type"/>
</dbReference>
<reference evidence="3 4" key="1">
    <citation type="journal article" date="2018" name="Syst. Appl. Microbiol.">
        <title>A new symbiotic nanoarchaeote (Candidatus Nanoclepta minutus) and its host (Zestosphaera tikiterensis gen. nov., sp. nov.) from a New Zealand hot spring.</title>
        <authorList>
            <person name="St John E."/>
            <person name="Liu Y."/>
            <person name="Podar M."/>
            <person name="Stott M.B."/>
            <person name="Meneghin J."/>
            <person name="Chen Z."/>
            <person name="Lagutin K."/>
            <person name="Mitchell K."/>
            <person name="Reysenbach A.L."/>
        </authorList>
    </citation>
    <scope>NUCLEOTIDE SEQUENCE [LARGE SCALE GENOMIC DNA]</scope>
    <source>
        <strain evidence="3">NZ3</strain>
    </source>
</reference>
<protein>
    <recommendedName>
        <fullName evidence="2">ATP-grasp domain-containing protein</fullName>
    </recommendedName>
</protein>
<dbReference type="Gene3D" id="3.30.1490.20">
    <property type="entry name" value="ATP-grasp fold, A domain"/>
    <property type="match status" value="1"/>
</dbReference>
<dbReference type="EMBL" id="MWMI01000001">
    <property type="protein sequence ID" value="RIB35600.1"/>
    <property type="molecule type" value="Genomic_DNA"/>
</dbReference>
<proteinExistence type="predicted"/>
<dbReference type="Gene3D" id="3.30.470.20">
    <property type="entry name" value="ATP-grasp fold, B domain"/>
    <property type="match status" value="1"/>
</dbReference>
<evidence type="ECO:0000313" key="4">
    <source>
        <dbReference type="Proteomes" id="UP000266622"/>
    </source>
</evidence>
<dbReference type="InterPro" id="IPR013815">
    <property type="entry name" value="ATP_grasp_subdomain_1"/>
</dbReference>
<evidence type="ECO:0000313" key="3">
    <source>
        <dbReference type="EMBL" id="RIB35600.1"/>
    </source>
</evidence>
<keyword evidence="1" id="KW-0547">Nucleotide-binding</keyword>
<dbReference type="GO" id="GO:0005737">
    <property type="term" value="C:cytoplasm"/>
    <property type="evidence" value="ECO:0007669"/>
    <property type="project" value="TreeGrafter"/>
</dbReference>
<feature type="domain" description="ATP-grasp" evidence="2">
    <location>
        <begin position="95"/>
        <end position="272"/>
    </location>
</feature>
<dbReference type="Pfam" id="PF08443">
    <property type="entry name" value="RimK"/>
    <property type="match status" value="1"/>
</dbReference>
<sequence>MISIVYSGSCQEYELKRIHEEAKNYDNLELINSDDITFPPESQFKNTKVFYFIGSLRKMGISNLEVLASYLKKRNIRIVNRVIENYHIMNKTFFYYKMLENNIKIPKIKKINSEKNYKEILDLGFPVIAKFDYIHLGKGVFLIENMEELLEFLNKNKDKLAHIIFQEYIPYERDVRVIVIGDPIGGMERINPISFKANIAQGGYGKPFKIDEEIREISKNLSKIFDIEIFAFDVLIKGKTKYVIDLHIIFRFEGFEKYTKVNVARRILEYLNEVHNKS</sequence>
<evidence type="ECO:0000259" key="2">
    <source>
        <dbReference type="PROSITE" id="PS50975"/>
    </source>
</evidence>
<dbReference type="PANTHER" id="PTHR21621">
    <property type="entry name" value="RIBOSOMAL PROTEIN S6 MODIFICATION PROTEIN"/>
    <property type="match status" value="1"/>
</dbReference>
<dbReference type="PROSITE" id="PS50975">
    <property type="entry name" value="ATP_GRASP"/>
    <property type="match status" value="1"/>
</dbReference>
<gene>
    <name evidence="3" type="ORF">BXU00_00645</name>
</gene>
<dbReference type="GO" id="GO:0046872">
    <property type="term" value="F:metal ion binding"/>
    <property type="evidence" value="ECO:0007669"/>
    <property type="project" value="InterPro"/>
</dbReference>
<evidence type="ECO:0000256" key="1">
    <source>
        <dbReference type="PROSITE-ProRule" id="PRU00409"/>
    </source>
</evidence>
<dbReference type="Proteomes" id="UP000266622">
    <property type="component" value="Unassembled WGS sequence"/>
</dbReference>
<accession>A0A397WNF1</accession>